<comment type="subcellular location">
    <subcellularLocation>
        <location evidence="1">Membrane</location>
        <topology evidence="1">Multi-pass membrane protein</topology>
    </subcellularLocation>
</comment>
<comment type="similarity">
    <text evidence="2">Belongs to the autoinducer-2 exporter (AI-2E) (TC 2.A.86) family.</text>
</comment>
<accession>A0A0S1SHK2</accession>
<organism evidence="7 8">
    <name type="scientific">Candidatus Peribacter riflensis</name>
    <dbReference type="NCBI Taxonomy" id="1735162"/>
    <lineage>
        <taxon>Bacteria</taxon>
        <taxon>Candidatus Peregrinibacteriota</taxon>
        <taxon>Candidatus Peribacteria</taxon>
        <taxon>Candidatus Peribacterales</taxon>
        <taxon>Candidatus Peribacteraceae</taxon>
        <taxon>Candidatus Peribacter</taxon>
    </lineage>
</organism>
<dbReference type="GO" id="GO:0016020">
    <property type="term" value="C:membrane"/>
    <property type="evidence" value="ECO:0007669"/>
    <property type="project" value="UniProtKB-SubCell"/>
</dbReference>
<dbReference type="Proteomes" id="UP000069135">
    <property type="component" value="Chromosome"/>
</dbReference>
<dbReference type="InterPro" id="IPR002549">
    <property type="entry name" value="AI-2E-like"/>
</dbReference>
<accession>A0A0S1SP08</accession>
<proteinExistence type="inferred from homology"/>
<dbReference type="KEGG" id="prf:PeribacterA2_0808"/>
<feature type="transmembrane region" description="Helical" evidence="6">
    <location>
        <begin position="12"/>
        <end position="31"/>
    </location>
</feature>
<evidence type="ECO:0000256" key="4">
    <source>
        <dbReference type="ARBA" id="ARBA00022989"/>
    </source>
</evidence>
<feature type="transmembrane region" description="Helical" evidence="6">
    <location>
        <begin position="147"/>
        <end position="169"/>
    </location>
</feature>
<accession>A0A0S1SQ69</accession>
<feature type="transmembrane region" description="Helical" evidence="6">
    <location>
        <begin position="300"/>
        <end position="333"/>
    </location>
</feature>
<dbReference type="PANTHER" id="PTHR21716:SF4">
    <property type="entry name" value="TRANSMEMBRANE PROTEIN 245"/>
    <property type="match status" value="1"/>
</dbReference>
<keyword evidence="3 6" id="KW-0812">Transmembrane</keyword>
<evidence type="ECO:0000256" key="1">
    <source>
        <dbReference type="ARBA" id="ARBA00004141"/>
    </source>
</evidence>
<keyword evidence="5 6" id="KW-0472">Membrane</keyword>
<dbReference type="EMBL" id="CP013065">
    <property type="protein sequence ID" value="ALM13479.1"/>
    <property type="molecule type" value="Genomic_DNA"/>
</dbReference>
<feature type="transmembrane region" description="Helical" evidence="6">
    <location>
        <begin position="269"/>
        <end position="288"/>
    </location>
</feature>
<evidence type="ECO:0000256" key="5">
    <source>
        <dbReference type="ARBA" id="ARBA00023136"/>
    </source>
</evidence>
<reference evidence="7 8" key="2">
    <citation type="journal article" date="2016" name="PeerJ">
        <title>Analysis of five complete genome sequences for members of the class Peribacteria in the recently recognized Peregrinibacteria bacterial phylum.</title>
        <authorList>
            <person name="Anantharaman K."/>
            <person name="Brown C.T."/>
            <person name="Burstein D."/>
            <person name="Castelle C.J."/>
            <person name="Probst A.J."/>
            <person name="Thomas B.C."/>
            <person name="Williams K.H."/>
            <person name="Banfield J.F."/>
        </authorList>
    </citation>
    <scope>NUCLEOTIDE SEQUENCE [LARGE SCALE GENOMIC DNA]</scope>
    <source>
        <strain evidence="7">RIFOXYD1_FULL_PER-ii_59_16</strain>
    </source>
</reference>
<sequence length="347" mass="37533">MMYPMHRTHIQTVFFFALLLGVLSVAFFMFLPYLTTLAVAATLAVVSYPLHCRLIRLVRGREFIAAFLSLLCVGFLLLVPLSFVGTQIYLEAQSLYLRIAENRDTLTDSIIGFLDGYIQRFAPYLSIDLENYIGQGLSFLVGKLGPFFAGTAQTVLHFFLGAIALYYFLKDGPKFLRSIVALSPLPDMEDEDVLRRLGAAINSIIRGSLIIAIIQGVMTGIGLTIFGVPSPTLWGSVAAIGALIPGVGTAIILAPAILFLFLAGKTAAAIGLLIWGIVAVGFIDNFLGPVLVGRGIKIHPLFILFAVIGGLGFFGPVGFLLGPMVLSLLYALLDIYRLLLQKSSRVG</sequence>
<feature type="transmembrane region" description="Helical" evidence="6">
    <location>
        <begin position="204"/>
        <end position="227"/>
    </location>
</feature>
<evidence type="ECO:0000256" key="6">
    <source>
        <dbReference type="SAM" id="Phobius"/>
    </source>
</evidence>
<name>A0A0S1SMW8_9BACT</name>
<dbReference type="STRING" id="1735162.PeribacterB2_0810"/>
<feature type="transmembrane region" description="Helical" evidence="6">
    <location>
        <begin position="67"/>
        <end position="90"/>
    </location>
</feature>
<evidence type="ECO:0000256" key="3">
    <source>
        <dbReference type="ARBA" id="ARBA00022692"/>
    </source>
</evidence>
<accession>A0A0S1ST31</accession>
<evidence type="ECO:0008006" key="9">
    <source>
        <dbReference type="Google" id="ProtNLM"/>
    </source>
</evidence>
<protein>
    <recommendedName>
        <fullName evidence="9">Permease</fullName>
    </recommendedName>
</protein>
<evidence type="ECO:0000313" key="7">
    <source>
        <dbReference type="EMBL" id="ALM13479.1"/>
    </source>
</evidence>
<dbReference type="AlphaFoldDB" id="A0A0S1SMW8"/>
<reference evidence="8" key="1">
    <citation type="submission" date="2015-10" db="EMBL/GenBank/DDBJ databases">
        <title>Analysis of five complete genome sequences for members of the class Peribacteria in the recently recognized Peregrinibacteria bacterial phylum.</title>
        <authorList>
            <person name="Anantharaman K."/>
            <person name="Brown C.T."/>
            <person name="Burstein D."/>
            <person name="Castelle C.J."/>
            <person name="Probst A.J."/>
            <person name="Thomas B.C."/>
            <person name="Williams K.H."/>
            <person name="Banfield J.F."/>
        </authorList>
    </citation>
    <scope>NUCLEOTIDE SEQUENCE [LARGE SCALE GENOMIC DNA]</scope>
</reference>
<accession>A0A0S1SMW8</accession>
<dbReference type="PANTHER" id="PTHR21716">
    <property type="entry name" value="TRANSMEMBRANE PROTEIN"/>
    <property type="match status" value="1"/>
</dbReference>
<keyword evidence="4 6" id="KW-1133">Transmembrane helix</keyword>
<feature type="transmembrane region" description="Helical" evidence="6">
    <location>
        <begin position="233"/>
        <end position="262"/>
    </location>
</feature>
<feature type="transmembrane region" description="Helical" evidence="6">
    <location>
        <begin position="37"/>
        <end position="55"/>
    </location>
</feature>
<evidence type="ECO:0000256" key="2">
    <source>
        <dbReference type="ARBA" id="ARBA00009773"/>
    </source>
</evidence>
<gene>
    <name evidence="7" type="ORF">PeribacterD1_0809</name>
</gene>
<dbReference type="Pfam" id="PF01594">
    <property type="entry name" value="AI-2E_transport"/>
    <property type="match status" value="1"/>
</dbReference>
<evidence type="ECO:0000313" key="8">
    <source>
        <dbReference type="Proteomes" id="UP000069135"/>
    </source>
</evidence>